<dbReference type="AlphaFoldDB" id="A0AAV6VSH5"/>
<evidence type="ECO:0000313" key="3">
    <source>
        <dbReference type="Proteomes" id="UP000827092"/>
    </source>
</evidence>
<evidence type="ECO:0000313" key="2">
    <source>
        <dbReference type="EMBL" id="KAG8198624.1"/>
    </source>
</evidence>
<dbReference type="EMBL" id="JAFNEN010000038">
    <property type="protein sequence ID" value="KAG8198624.1"/>
    <property type="molecule type" value="Genomic_DNA"/>
</dbReference>
<comment type="caution">
    <text evidence="2">The sequence shown here is derived from an EMBL/GenBank/DDBJ whole genome shotgun (WGS) entry which is preliminary data.</text>
</comment>
<keyword evidence="3" id="KW-1185">Reference proteome</keyword>
<proteinExistence type="predicted"/>
<accession>A0AAV6VSH5</accession>
<feature type="region of interest" description="Disordered" evidence="1">
    <location>
        <begin position="13"/>
        <end position="66"/>
    </location>
</feature>
<protein>
    <submittedName>
        <fullName evidence="2">Uncharacterized protein</fullName>
    </submittedName>
</protein>
<organism evidence="2 3">
    <name type="scientific">Oedothorax gibbosus</name>
    <dbReference type="NCBI Taxonomy" id="931172"/>
    <lineage>
        <taxon>Eukaryota</taxon>
        <taxon>Metazoa</taxon>
        <taxon>Ecdysozoa</taxon>
        <taxon>Arthropoda</taxon>
        <taxon>Chelicerata</taxon>
        <taxon>Arachnida</taxon>
        <taxon>Araneae</taxon>
        <taxon>Araneomorphae</taxon>
        <taxon>Entelegynae</taxon>
        <taxon>Araneoidea</taxon>
        <taxon>Linyphiidae</taxon>
        <taxon>Erigoninae</taxon>
        <taxon>Oedothorax</taxon>
    </lineage>
</organism>
<feature type="compositionally biased region" description="Polar residues" evidence="1">
    <location>
        <begin position="27"/>
        <end position="37"/>
    </location>
</feature>
<gene>
    <name evidence="2" type="ORF">JTE90_026521</name>
</gene>
<evidence type="ECO:0000256" key="1">
    <source>
        <dbReference type="SAM" id="MobiDB-lite"/>
    </source>
</evidence>
<sequence length="66" mass="7136">MLVEKGHCLRARGSARGGHCRNRKANCQHNTSPNSRGSADCAGSIPPHGLKEKEPERYFMTGGSVE</sequence>
<reference evidence="2 3" key="1">
    <citation type="journal article" date="2022" name="Nat. Ecol. Evol.">
        <title>A masculinizing supergene underlies an exaggerated male reproductive morph in a spider.</title>
        <authorList>
            <person name="Hendrickx F."/>
            <person name="De Corte Z."/>
            <person name="Sonet G."/>
            <person name="Van Belleghem S.M."/>
            <person name="Kostlbacher S."/>
            <person name="Vangestel C."/>
        </authorList>
    </citation>
    <scope>NUCLEOTIDE SEQUENCE [LARGE SCALE GENOMIC DNA]</scope>
    <source>
        <strain evidence="2">W744_W776</strain>
    </source>
</reference>
<name>A0AAV6VSH5_9ARAC</name>
<dbReference type="Proteomes" id="UP000827092">
    <property type="component" value="Unassembled WGS sequence"/>
</dbReference>